<keyword evidence="7" id="KW-1185">Reference proteome</keyword>
<evidence type="ECO:0000313" key="7">
    <source>
        <dbReference type="Proteomes" id="UP000199119"/>
    </source>
</evidence>
<evidence type="ECO:0000256" key="3">
    <source>
        <dbReference type="PIRSR" id="PIRSR017388-2"/>
    </source>
</evidence>
<dbReference type="SUPFAM" id="SSF53474">
    <property type="entry name" value="alpha/beta-Hydrolases"/>
    <property type="match status" value="1"/>
</dbReference>
<dbReference type="InterPro" id="IPR012354">
    <property type="entry name" value="Esterase_lipase"/>
</dbReference>
<evidence type="ECO:0000256" key="1">
    <source>
        <dbReference type="ARBA" id="ARBA00022801"/>
    </source>
</evidence>
<dbReference type="STRING" id="1177982.SAMN04489711_103103"/>
<dbReference type="InterPro" id="IPR029058">
    <property type="entry name" value="AB_hydrolase_fold"/>
</dbReference>
<proteinExistence type="predicted"/>
<sequence length="251" mass="26807">MTQVLAGAEPFAFEGNDIGVLVSHGFTGTPQSMRHYGEQLHRRFGFTVVGPRLPGHGTSPDDMETTGYLDWAREIEQQLKALAARKRKVFITGLSMGGTLTLNMAARFPELVHGIAPIAAAAGPLKREFAGVLALDPAPRRIPGIGSDIKAPGVQELAYAEVPVACMREIAALIAQTGALMGGITCPALVIHGREDHVVPASNALHIVNTLASSDIRLLWLENSYHVATLDNDKDLIAERVGRFFAELAAG</sequence>
<name>A0A1I2BNB7_9BURK</name>
<dbReference type="GO" id="GO:0016020">
    <property type="term" value="C:membrane"/>
    <property type="evidence" value="ECO:0007669"/>
    <property type="project" value="TreeGrafter"/>
</dbReference>
<dbReference type="PANTHER" id="PTHR43798">
    <property type="entry name" value="MONOACYLGLYCEROL LIPASE"/>
    <property type="match status" value="1"/>
</dbReference>
<dbReference type="GO" id="GO:0052689">
    <property type="term" value="F:carboxylic ester hydrolase activity"/>
    <property type="evidence" value="ECO:0007669"/>
    <property type="project" value="InterPro"/>
</dbReference>
<organism evidence="6 7">
    <name type="scientific">Paracidovorax wautersii</name>
    <dbReference type="NCBI Taxonomy" id="1177982"/>
    <lineage>
        <taxon>Bacteria</taxon>
        <taxon>Pseudomonadati</taxon>
        <taxon>Pseudomonadota</taxon>
        <taxon>Betaproteobacteria</taxon>
        <taxon>Burkholderiales</taxon>
        <taxon>Comamonadaceae</taxon>
        <taxon>Paracidovorax</taxon>
    </lineage>
</organism>
<accession>A0A1I2BNB7</accession>
<dbReference type="InterPro" id="IPR000073">
    <property type="entry name" value="AB_hydrolase_1"/>
</dbReference>
<dbReference type="PANTHER" id="PTHR43798:SF31">
    <property type="entry name" value="AB HYDROLASE SUPERFAMILY PROTEIN YCLE"/>
    <property type="match status" value="1"/>
</dbReference>
<feature type="active site" description="Charge relay system" evidence="2">
    <location>
        <position position="226"/>
    </location>
</feature>
<feature type="site" description="Important for substrate specificity" evidence="4">
    <location>
        <position position="145"/>
    </location>
</feature>
<keyword evidence="1" id="KW-0378">Hydrolase</keyword>
<dbReference type="RefSeq" id="WP_092938357.1">
    <property type="nucleotide sequence ID" value="NZ_FONX01000003.1"/>
</dbReference>
<dbReference type="EMBL" id="FONX01000003">
    <property type="protein sequence ID" value="SFE57665.1"/>
    <property type="molecule type" value="Genomic_DNA"/>
</dbReference>
<evidence type="ECO:0000313" key="6">
    <source>
        <dbReference type="EMBL" id="SFE57665.1"/>
    </source>
</evidence>
<reference evidence="7" key="1">
    <citation type="submission" date="2016-10" db="EMBL/GenBank/DDBJ databases">
        <authorList>
            <person name="Varghese N."/>
            <person name="Submissions S."/>
        </authorList>
    </citation>
    <scope>NUCLEOTIDE SEQUENCE [LARGE SCALE GENOMIC DNA]</scope>
    <source>
        <strain evidence="7">DSM 27981</strain>
    </source>
</reference>
<feature type="active site" description="Charge relay system" evidence="2">
    <location>
        <position position="196"/>
    </location>
</feature>
<gene>
    <name evidence="6" type="ORF">SAMN04489711_103103</name>
</gene>
<dbReference type="InterPro" id="IPR050266">
    <property type="entry name" value="AB_hydrolase_sf"/>
</dbReference>
<dbReference type="Gene3D" id="3.40.50.1820">
    <property type="entry name" value="alpha/beta hydrolase"/>
    <property type="match status" value="1"/>
</dbReference>
<evidence type="ECO:0000256" key="2">
    <source>
        <dbReference type="PIRSR" id="PIRSR017388-1"/>
    </source>
</evidence>
<evidence type="ECO:0000256" key="4">
    <source>
        <dbReference type="PIRSR" id="PIRSR017388-3"/>
    </source>
</evidence>
<feature type="active site" description="Nucleophile" evidence="2">
    <location>
        <position position="95"/>
    </location>
</feature>
<dbReference type="Proteomes" id="UP000199119">
    <property type="component" value="Unassembled WGS sequence"/>
</dbReference>
<feature type="binding site" evidence="3">
    <location>
        <position position="96"/>
    </location>
    <ligand>
        <name>substrate</name>
    </ligand>
</feature>
<dbReference type="OrthoDB" id="8612291at2"/>
<dbReference type="Pfam" id="PF12697">
    <property type="entry name" value="Abhydrolase_6"/>
    <property type="match status" value="1"/>
</dbReference>
<dbReference type="AlphaFoldDB" id="A0A1I2BNB7"/>
<protein>
    <submittedName>
        <fullName evidence="6">Carboxylesterase</fullName>
    </submittedName>
</protein>
<evidence type="ECO:0000259" key="5">
    <source>
        <dbReference type="Pfam" id="PF12697"/>
    </source>
</evidence>
<feature type="domain" description="AB hydrolase-1" evidence="5">
    <location>
        <begin position="20"/>
        <end position="238"/>
    </location>
</feature>
<dbReference type="PIRSF" id="PIRSF017388">
    <property type="entry name" value="Esterase_lipase"/>
    <property type="match status" value="1"/>
</dbReference>
<feature type="binding site" evidence="3">
    <location>
        <position position="26"/>
    </location>
    <ligand>
        <name>substrate</name>
    </ligand>
</feature>